<organism evidence="2 3">
    <name type="scientific">Trichinella nelsoni</name>
    <dbReference type="NCBI Taxonomy" id="6336"/>
    <lineage>
        <taxon>Eukaryota</taxon>
        <taxon>Metazoa</taxon>
        <taxon>Ecdysozoa</taxon>
        <taxon>Nematoda</taxon>
        <taxon>Enoplea</taxon>
        <taxon>Dorylaimia</taxon>
        <taxon>Trichinellida</taxon>
        <taxon>Trichinellidae</taxon>
        <taxon>Trichinella</taxon>
    </lineage>
</organism>
<evidence type="ECO:0008006" key="4">
    <source>
        <dbReference type="Google" id="ProtNLM"/>
    </source>
</evidence>
<evidence type="ECO:0000313" key="2">
    <source>
        <dbReference type="EMBL" id="KRX19378.1"/>
    </source>
</evidence>
<dbReference type="Proteomes" id="UP000054630">
    <property type="component" value="Unassembled WGS sequence"/>
</dbReference>
<comment type="caution">
    <text evidence="2">The sequence shown here is derived from an EMBL/GenBank/DDBJ whole genome shotgun (WGS) entry which is preliminary data.</text>
</comment>
<reference evidence="2 3" key="1">
    <citation type="submission" date="2015-01" db="EMBL/GenBank/DDBJ databases">
        <title>Evolution of Trichinella species and genotypes.</title>
        <authorList>
            <person name="Korhonen P.K."/>
            <person name="Edoardo P."/>
            <person name="Giuseppe L.R."/>
            <person name="Gasser R.B."/>
        </authorList>
    </citation>
    <scope>NUCLEOTIDE SEQUENCE [LARGE SCALE GENOMIC DNA]</scope>
    <source>
        <strain evidence="2">ISS37</strain>
    </source>
</reference>
<feature type="signal peptide" evidence="1">
    <location>
        <begin position="1"/>
        <end position="35"/>
    </location>
</feature>
<feature type="chain" id="PRO_5006868170" description="Secreted protein" evidence="1">
    <location>
        <begin position="36"/>
        <end position="128"/>
    </location>
</feature>
<evidence type="ECO:0000256" key="1">
    <source>
        <dbReference type="SAM" id="SignalP"/>
    </source>
</evidence>
<protein>
    <recommendedName>
        <fullName evidence="4">Secreted protein</fullName>
    </recommendedName>
</protein>
<keyword evidence="1" id="KW-0732">Signal</keyword>
<dbReference type="AlphaFoldDB" id="A0A0V0RY58"/>
<name>A0A0V0RY58_9BILA</name>
<dbReference type="EMBL" id="JYDL01000060">
    <property type="protein sequence ID" value="KRX19378.1"/>
    <property type="molecule type" value="Genomic_DNA"/>
</dbReference>
<gene>
    <name evidence="2" type="ORF">T07_658</name>
</gene>
<proteinExistence type="predicted"/>
<evidence type="ECO:0000313" key="3">
    <source>
        <dbReference type="Proteomes" id="UP000054630"/>
    </source>
</evidence>
<accession>A0A0V0RY58</accession>
<keyword evidence="3" id="KW-1185">Reference proteome</keyword>
<sequence>MPLKLRFLWFRCLSLSHRFHVFSVMSIFHVTITSSQSNCFGVPFCLATVVCQVYIAQKVRSKCGITKIKPNVKCNCLLRDMNRPHSEIQLQMSSCIGRKNTAPGFALRLRPRANKNLHIPSNYAPGNL</sequence>
<dbReference type="OrthoDB" id="5940881at2759"/>